<dbReference type="InParanoid" id="H0ECL2"/>
<gene>
    <name evidence="1" type="ORF">M7I_0154</name>
</gene>
<accession>H0ECL2</accession>
<name>H0ECL2_GLAL7</name>
<protein>
    <submittedName>
        <fullName evidence="1">Uncharacterized protein</fullName>
    </submittedName>
</protein>
<reference evidence="1 2" key="1">
    <citation type="journal article" date="2012" name="Eukaryot. Cell">
        <title>Genome sequence of the fungus Glarea lozoyensis: the first genome sequence of a species from the Helotiaceae family.</title>
        <authorList>
            <person name="Youssar L."/>
            <person name="Gruening B.A."/>
            <person name="Erxleben A."/>
            <person name="Guenther S."/>
            <person name="Huettel W."/>
        </authorList>
    </citation>
    <scope>NUCLEOTIDE SEQUENCE [LARGE SCALE GENOMIC DNA]</scope>
    <source>
        <strain evidence="2">ATCC 74030 / MF5533</strain>
    </source>
</reference>
<dbReference type="EMBL" id="AGUE01000006">
    <property type="protein sequence ID" value="EHL03516.1"/>
    <property type="molecule type" value="Genomic_DNA"/>
</dbReference>
<organism evidence="1 2">
    <name type="scientific">Glarea lozoyensis (strain ATCC 74030 / MF5533)</name>
    <dbReference type="NCBI Taxonomy" id="1104152"/>
    <lineage>
        <taxon>Eukaryota</taxon>
        <taxon>Fungi</taxon>
        <taxon>Dikarya</taxon>
        <taxon>Ascomycota</taxon>
        <taxon>Pezizomycotina</taxon>
        <taxon>Leotiomycetes</taxon>
        <taxon>Helotiales</taxon>
        <taxon>Helotiaceae</taxon>
        <taxon>Glarea</taxon>
    </lineage>
</organism>
<dbReference type="Proteomes" id="UP000005446">
    <property type="component" value="Unassembled WGS sequence"/>
</dbReference>
<sequence length="90" mass="10155">MVDVVEFGNDLGSTPPTAIKPALVWWDFRKEFWNKMTFPMAGIATLGHAPDIVYAATTIRFEEVGRLGRKPEGQNLFVVVARAEIRDYDI</sequence>
<proteinExistence type="predicted"/>
<evidence type="ECO:0000313" key="2">
    <source>
        <dbReference type="Proteomes" id="UP000005446"/>
    </source>
</evidence>
<keyword evidence="2" id="KW-1185">Reference proteome</keyword>
<dbReference type="HOGENOM" id="CLU_2441048_0_0_1"/>
<comment type="caution">
    <text evidence="1">The sequence shown here is derived from an EMBL/GenBank/DDBJ whole genome shotgun (WGS) entry which is preliminary data.</text>
</comment>
<dbReference type="AlphaFoldDB" id="H0ECL2"/>
<evidence type="ECO:0000313" key="1">
    <source>
        <dbReference type="EMBL" id="EHL03516.1"/>
    </source>
</evidence>